<comment type="caution">
    <text evidence="16">The sequence shown here is derived from an EMBL/GenBank/DDBJ whole genome shotgun (WGS) entry which is preliminary data.</text>
</comment>
<comment type="subcellular location">
    <subcellularLocation>
        <location evidence="3">Cell envelope</location>
    </subcellularLocation>
</comment>
<feature type="binding site" evidence="12">
    <location>
        <position position="268"/>
    </location>
    <ligand>
        <name>[4Fe-4S] cluster</name>
        <dbReference type="ChEBI" id="CHEBI:49883"/>
        <label>2</label>
    </ligand>
</feature>
<dbReference type="Proteomes" id="UP000186940">
    <property type="component" value="Unassembled WGS sequence"/>
</dbReference>
<dbReference type="GO" id="GO:0016020">
    <property type="term" value="C:membrane"/>
    <property type="evidence" value="ECO:0007669"/>
    <property type="project" value="TreeGrafter"/>
</dbReference>
<feature type="binding site" evidence="12">
    <location>
        <position position="290"/>
    </location>
    <ligand>
        <name>[4Fe-4S] cluster</name>
        <dbReference type="ChEBI" id="CHEBI:49883"/>
        <label>2</label>
    </ligand>
</feature>
<evidence type="ECO:0000259" key="14">
    <source>
        <dbReference type="Pfam" id="PF01058"/>
    </source>
</evidence>
<dbReference type="GO" id="GO:0051539">
    <property type="term" value="F:4 iron, 4 sulfur cluster binding"/>
    <property type="evidence" value="ECO:0007669"/>
    <property type="project" value="UniProtKB-KW"/>
</dbReference>
<evidence type="ECO:0000313" key="16">
    <source>
        <dbReference type="EMBL" id="OFV67552.1"/>
    </source>
</evidence>
<feature type="domain" description="NADH:ubiquinone oxidoreductase-like 20kDa subunit" evidence="14">
    <location>
        <begin position="66"/>
        <end position="239"/>
    </location>
</feature>
<dbReference type="PANTHER" id="PTHR30013">
    <property type="entry name" value="NIFE / NIFESE HYDROGENASE SMALL SUBUNIT FAMILY MEMBER"/>
    <property type="match status" value="1"/>
</dbReference>
<keyword evidence="9 12" id="KW-0408">Iron</keyword>
<evidence type="ECO:0000256" key="6">
    <source>
        <dbReference type="ARBA" id="ARBA00022723"/>
    </source>
</evidence>
<dbReference type="PRINTS" id="PR00614">
    <property type="entry name" value="NIHGNASESMLL"/>
</dbReference>
<dbReference type="AlphaFoldDB" id="A0A1F2P985"/>
<dbReference type="Gene3D" id="3.40.50.700">
    <property type="entry name" value="NADH:ubiquinone oxidoreductase-like, 20kDa subunit"/>
    <property type="match status" value="1"/>
</dbReference>
<accession>A0A1F2P985</accession>
<dbReference type="GO" id="GO:0008901">
    <property type="term" value="F:ferredoxin hydrogenase activity"/>
    <property type="evidence" value="ECO:0007669"/>
    <property type="project" value="InterPro"/>
</dbReference>
<evidence type="ECO:0000256" key="2">
    <source>
        <dbReference type="ARBA" id="ARBA00001966"/>
    </source>
</evidence>
<dbReference type="Pfam" id="PF01058">
    <property type="entry name" value="Oxidored_q6"/>
    <property type="match status" value="1"/>
</dbReference>
<name>A0A1F2P985_9EURY</name>
<comment type="similarity">
    <text evidence="4">Belongs to the [NiFe]/[NiFeSe] hydrogenase small subunit family.</text>
</comment>
<dbReference type="InterPro" id="IPR027394">
    <property type="entry name" value="Cytochrome-c3_hydrogenase_C"/>
</dbReference>
<evidence type="ECO:0000259" key="15">
    <source>
        <dbReference type="Pfam" id="PF14720"/>
    </source>
</evidence>
<keyword evidence="5 12" id="KW-0004">4Fe-4S</keyword>
<keyword evidence="6 12" id="KW-0479">Metal-binding</keyword>
<dbReference type="Pfam" id="PF14720">
    <property type="entry name" value="NiFe_hyd_SSU_C"/>
    <property type="match status" value="1"/>
</dbReference>
<dbReference type="InterPro" id="IPR001821">
    <property type="entry name" value="NiFe_hydrogenase_ssu"/>
</dbReference>
<evidence type="ECO:0000256" key="5">
    <source>
        <dbReference type="ARBA" id="ARBA00022485"/>
    </source>
</evidence>
<proteinExistence type="inferred from homology"/>
<feature type="domain" description="Cytochrome-c3 hydrogenase C-terminal" evidence="15">
    <location>
        <begin position="260"/>
        <end position="334"/>
    </location>
</feature>
<feature type="binding site" evidence="12">
    <location>
        <position position="66"/>
    </location>
    <ligand>
        <name>[4Fe-4S] cluster</name>
        <dbReference type="ChEBI" id="CHEBI:49883"/>
        <label>1</label>
    </ligand>
</feature>
<comment type="cofactor">
    <cofactor evidence="1">
        <name>[3Fe-4S] cluster</name>
        <dbReference type="ChEBI" id="CHEBI:21137"/>
    </cofactor>
</comment>
<keyword evidence="8" id="KW-0560">Oxidoreductase</keyword>
<evidence type="ECO:0000256" key="10">
    <source>
        <dbReference type="ARBA" id="ARBA00023014"/>
    </source>
</evidence>
<dbReference type="STRING" id="1838285.SCAL_001470"/>
<feature type="binding site" evidence="12">
    <location>
        <position position="265"/>
    </location>
    <ligand>
        <name>[4Fe-4S] cluster</name>
        <dbReference type="ChEBI" id="CHEBI:49883"/>
        <label>2</label>
    </ligand>
</feature>
<feature type="region of interest" description="Disordered" evidence="13">
    <location>
        <begin position="337"/>
        <end position="368"/>
    </location>
</feature>
<evidence type="ECO:0000256" key="1">
    <source>
        <dbReference type="ARBA" id="ARBA00001927"/>
    </source>
</evidence>
<sequence length="395" mass="42285">MKDLKLTKIEDLRNIDILNLDRRTFLKVVGAVGASIFLGTYKTEIVRGLMESSTSTNLIWLEGQDCAGCTISFLNAEQPDVIQAIMDLNVVPQYWETVMIQQGLFVDGVPVENADLNANYALELIKESEKDFVLVVEGAIPRGPDGTGNFCRVGGEPFKKIIEDLAPHSLATVAVGSCASYGGIPAGDPNPSDCSGLQFYRKEKGGILGENYRSKAGLPVINLPCCPTHPDWVMSTLAAVILGKTGDIELDEYNRPTAFFGESIHETCPRRGYYEALKFGMEYCLYGLGCKGPFTSAECPLRLWNNGRNMCTQAGAPCIGCAEPDFPDGKSPFYLPSGATATSSVEKPTATPVTPTATPTGTPTATEEVAPGFGAAAAVGAGTLAAARYLKDRRE</sequence>
<evidence type="ECO:0000256" key="3">
    <source>
        <dbReference type="ARBA" id="ARBA00004196"/>
    </source>
</evidence>
<feature type="binding site" evidence="12">
    <location>
        <position position="318"/>
    </location>
    <ligand>
        <name>[3Fe-4S] cluster</name>
        <dbReference type="ChEBI" id="CHEBI:21137"/>
    </ligand>
</feature>
<keyword evidence="10 12" id="KW-0411">Iron-sulfur</keyword>
<dbReference type="GO" id="GO:0009055">
    <property type="term" value="F:electron transfer activity"/>
    <property type="evidence" value="ECO:0007669"/>
    <property type="project" value="TreeGrafter"/>
</dbReference>
<dbReference type="SUPFAM" id="SSF56770">
    <property type="entry name" value="HydA/Nqo6-like"/>
    <property type="match status" value="1"/>
</dbReference>
<evidence type="ECO:0000256" key="13">
    <source>
        <dbReference type="SAM" id="MobiDB-lite"/>
    </source>
</evidence>
<feature type="binding site" evidence="12">
    <location>
        <position position="321"/>
    </location>
    <ligand>
        <name>[3Fe-4S] cluster</name>
        <dbReference type="ChEBI" id="CHEBI:21137"/>
    </ligand>
</feature>
<evidence type="ECO:0000256" key="4">
    <source>
        <dbReference type="ARBA" id="ARBA00006605"/>
    </source>
</evidence>
<feature type="compositionally biased region" description="Low complexity" evidence="13">
    <location>
        <begin position="348"/>
        <end position="368"/>
    </location>
</feature>
<dbReference type="InterPro" id="IPR037148">
    <property type="entry name" value="NiFe-Hase_small_C_sf"/>
</dbReference>
<dbReference type="Gene3D" id="4.10.480.10">
    <property type="entry name" value="Cytochrome-c3 hydrogenase, C-terminal domain"/>
    <property type="match status" value="1"/>
</dbReference>
<evidence type="ECO:0000256" key="12">
    <source>
        <dbReference type="PIRSR" id="PIRSR000310-1"/>
    </source>
</evidence>
<comment type="cofactor">
    <cofactor evidence="2">
        <name>[4Fe-4S] cluster</name>
        <dbReference type="ChEBI" id="CHEBI:49883"/>
    </cofactor>
</comment>
<dbReference type="PANTHER" id="PTHR30013:SF7">
    <property type="entry name" value="HYDROGENASE-2 SMALL CHAIN"/>
    <property type="match status" value="1"/>
</dbReference>
<evidence type="ECO:0000313" key="17">
    <source>
        <dbReference type="Proteomes" id="UP000186940"/>
    </source>
</evidence>
<dbReference type="PATRIC" id="fig|1838285.3.peg.1493"/>
<reference evidence="16" key="1">
    <citation type="submission" date="2016-05" db="EMBL/GenBank/DDBJ databases">
        <title>Microbial consortia oxidize butane by reversing methanogenesis.</title>
        <authorList>
            <person name="Laso-Perez R."/>
            <person name="Richter M."/>
            <person name="Wegener G."/>
            <person name="Musat F."/>
        </authorList>
    </citation>
    <scope>NUCLEOTIDE SEQUENCE [LARGE SCALE GENOMIC DNA]</scope>
    <source>
        <strain evidence="16">BOX2</strain>
    </source>
</reference>
<feature type="binding site" evidence="12">
    <location>
        <position position="178"/>
    </location>
    <ligand>
        <name>[4Fe-4S] cluster</name>
        <dbReference type="ChEBI" id="CHEBI:49883"/>
        <label>1</label>
    </ligand>
</feature>
<dbReference type="GO" id="GO:0046872">
    <property type="term" value="F:metal ion binding"/>
    <property type="evidence" value="ECO:0007669"/>
    <property type="project" value="UniProtKB-KW"/>
</dbReference>
<feature type="binding site" evidence="12">
    <location>
        <position position="284"/>
    </location>
    <ligand>
        <name>[4Fe-4S] cluster</name>
        <dbReference type="ChEBI" id="CHEBI:49883"/>
        <label>2</label>
    </ligand>
</feature>
<dbReference type="InterPro" id="IPR037024">
    <property type="entry name" value="NiFe_Hase_small_N_sf"/>
</dbReference>
<feature type="binding site" evidence="12">
    <location>
        <position position="299"/>
    </location>
    <ligand>
        <name>[3Fe-4S] cluster</name>
        <dbReference type="ChEBI" id="CHEBI:21137"/>
    </ligand>
</feature>
<dbReference type="GO" id="GO:0051538">
    <property type="term" value="F:3 iron, 4 sulfur cluster binding"/>
    <property type="evidence" value="ECO:0007669"/>
    <property type="project" value="UniProtKB-KW"/>
</dbReference>
<feature type="binding site" evidence="12">
    <location>
        <position position="69"/>
    </location>
    <ligand>
        <name>[4Fe-4S] cluster</name>
        <dbReference type="ChEBI" id="CHEBI:49883"/>
        <label>1</label>
    </ligand>
</feature>
<evidence type="ECO:0000256" key="11">
    <source>
        <dbReference type="ARBA" id="ARBA00023291"/>
    </source>
</evidence>
<keyword evidence="7" id="KW-0732">Signal</keyword>
<evidence type="ECO:0000256" key="9">
    <source>
        <dbReference type="ARBA" id="ARBA00023004"/>
    </source>
</evidence>
<organism evidence="16 17">
    <name type="scientific">Candidatus Syntropharchaeum caldarium</name>
    <dbReference type="NCBI Taxonomy" id="1838285"/>
    <lineage>
        <taxon>Archaea</taxon>
        <taxon>Methanobacteriati</taxon>
        <taxon>Methanobacteriota</taxon>
        <taxon>Stenosarchaea group</taxon>
        <taxon>Methanomicrobia</taxon>
        <taxon>Methanosarcinales</taxon>
        <taxon>ANME-2 cluster</taxon>
        <taxon>Candidatus Syntropharchaeum</taxon>
    </lineage>
</organism>
<dbReference type="GO" id="GO:0009061">
    <property type="term" value="P:anaerobic respiration"/>
    <property type="evidence" value="ECO:0007669"/>
    <property type="project" value="TreeGrafter"/>
</dbReference>
<keyword evidence="11 12" id="KW-0003">3Fe-4S</keyword>
<dbReference type="EMBL" id="LYOS01000004">
    <property type="protein sequence ID" value="OFV67552.1"/>
    <property type="molecule type" value="Genomic_DNA"/>
</dbReference>
<protein>
    <submittedName>
        <fullName evidence="16">[Ni-Fe]-hydrogenase large subunit</fullName>
    </submittedName>
</protein>
<evidence type="ECO:0000256" key="7">
    <source>
        <dbReference type="ARBA" id="ARBA00022729"/>
    </source>
</evidence>
<keyword evidence="17" id="KW-1185">Reference proteome</keyword>
<dbReference type="GO" id="GO:0044569">
    <property type="term" value="C:[Ni-Fe] hydrogenase complex"/>
    <property type="evidence" value="ECO:0007669"/>
    <property type="project" value="TreeGrafter"/>
</dbReference>
<dbReference type="PIRSF" id="PIRSF000310">
    <property type="entry name" value="NiFe_hyd_ssu"/>
    <property type="match status" value="1"/>
</dbReference>
<dbReference type="InterPro" id="IPR006137">
    <property type="entry name" value="NADH_UbQ_OxRdtase-like_20kDa"/>
</dbReference>
<dbReference type="NCBIfam" id="TIGR00391">
    <property type="entry name" value="hydA"/>
    <property type="match status" value="1"/>
</dbReference>
<feature type="binding site" evidence="12">
    <location>
        <position position="226"/>
    </location>
    <ligand>
        <name>[4Fe-4S] cluster</name>
        <dbReference type="ChEBI" id="CHEBI:49883"/>
        <label>1</label>
    </ligand>
</feature>
<dbReference type="GO" id="GO:0009375">
    <property type="term" value="C:ferredoxin hydrogenase complex"/>
    <property type="evidence" value="ECO:0007669"/>
    <property type="project" value="InterPro"/>
</dbReference>
<evidence type="ECO:0000256" key="8">
    <source>
        <dbReference type="ARBA" id="ARBA00023002"/>
    </source>
</evidence>
<gene>
    <name evidence="16" type="ORF">SCAL_001470</name>
</gene>